<dbReference type="NCBIfam" id="TIGR01414">
    <property type="entry name" value="autotrans_barl"/>
    <property type="match status" value="1"/>
</dbReference>
<name>A0ABR6X357_9BURK</name>
<proteinExistence type="predicted"/>
<accession>A0ABR6X357</accession>
<dbReference type="Proteomes" id="UP000648257">
    <property type="component" value="Unassembled WGS sequence"/>
</dbReference>
<evidence type="ECO:0000313" key="5">
    <source>
        <dbReference type="Proteomes" id="UP000648257"/>
    </source>
</evidence>
<dbReference type="InterPro" id="IPR006315">
    <property type="entry name" value="OM_autotransptr_brl_dom"/>
</dbReference>
<dbReference type="InterPro" id="IPR000498">
    <property type="entry name" value="OmpA-like_TM_dom"/>
</dbReference>
<dbReference type="EMBL" id="JACOFW010000007">
    <property type="protein sequence ID" value="MBC3807367.1"/>
    <property type="molecule type" value="Genomic_DNA"/>
</dbReference>
<protein>
    <submittedName>
        <fullName evidence="4">Outer membrane beta-barrel protein</fullName>
    </submittedName>
</protein>
<keyword evidence="2" id="KW-0732">Signal</keyword>
<dbReference type="Pfam" id="PF01389">
    <property type="entry name" value="OmpA_membrane"/>
    <property type="match status" value="1"/>
</dbReference>
<dbReference type="Gene3D" id="2.40.160.20">
    <property type="match status" value="1"/>
</dbReference>
<comment type="caution">
    <text evidence="4">The sequence shown here is derived from an EMBL/GenBank/DDBJ whole genome shotgun (WGS) entry which is preliminary data.</text>
</comment>
<comment type="subcellular location">
    <subcellularLocation>
        <location evidence="1">Cell outer membrane</location>
    </subcellularLocation>
</comment>
<reference evidence="4 5" key="1">
    <citation type="submission" date="2020-08" db="EMBL/GenBank/DDBJ databases">
        <title>Novel species isolated from subtropical streams in China.</title>
        <authorList>
            <person name="Lu H."/>
        </authorList>
    </citation>
    <scope>NUCLEOTIDE SEQUENCE [LARGE SCALE GENOMIC DNA]</scope>
    <source>
        <strain evidence="4 5">KACC 16656</strain>
    </source>
</reference>
<feature type="signal peptide" evidence="2">
    <location>
        <begin position="1"/>
        <end position="24"/>
    </location>
</feature>
<feature type="chain" id="PRO_5045753733" evidence="2">
    <location>
        <begin position="25"/>
        <end position="192"/>
    </location>
</feature>
<evidence type="ECO:0000259" key="3">
    <source>
        <dbReference type="Pfam" id="PF01389"/>
    </source>
</evidence>
<evidence type="ECO:0000313" key="4">
    <source>
        <dbReference type="EMBL" id="MBC3807367.1"/>
    </source>
</evidence>
<dbReference type="InterPro" id="IPR011250">
    <property type="entry name" value="OMP/PagP_B-barrel"/>
</dbReference>
<evidence type="ECO:0000256" key="2">
    <source>
        <dbReference type="SAM" id="SignalP"/>
    </source>
</evidence>
<keyword evidence="5" id="KW-1185">Reference proteome</keyword>
<gene>
    <name evidence="4" type="ORF">H8K52_08420</name>
</gene>
<dbReference type="SUPFAM" id="SSF56925">
    <property type="entry name" value="OMPA-like"/>
    <property type="match status" value="1"/>
</dbReference>
<dbReference type="RefSeq" id="WP_186922453.1">
    <property type="nucleotide sequence ID" value="NZ_JACOFW010000007.1"/>
</dbReference>
<sequence>MLKKNLLVSLIMVAGLAVGASASAQVYVGGTVGQSKWNVDCKEAGVTCDKSTNAYKLIGGYNIDKNFALEASYFSLGKMQANAKIGTVNASAEAKGTGFELAGVLKHDFENGFGGFAKAGIARVKADTTANVPTVFKLSNDTTSTQPVLGLGVTYAVSKEIALRGEIESRRIKIGDDKNTVNTISVGLQYAF</sequence>
<evidence type="ECO:0000256" key="1">
    <source>
        <dbReference type="ARBA" id="ARBA00004442"/>
    </source>
</evidence>
<feature type="domain" description="Outer membrane protein OmpA-like transmembrane" evidence="3">
    <location>
        <begin position="23"/>
        <end position="192"/>
    </location>
</feature>
<organism evidence="4 5">
    <name type="scientific">Undibacterium seohonense</name>
    <dbReference type="NCBI Taxonomy" id="1344950"/>
    <lineage>
        <taxon>Bacteria</taxon>
        <taxon>Pseudomonadati</taxon>
        <taxon>Pseudomonadota</taxon>
        <taxon>Betaproteobacteria</taxon>
        <taxon>Burkholderiales</taxon>
        <taxon>Oxalobacteraceae</taxon>
        <taxon>Undibacterium</taxon>
    </lineage>
</organism>